<dbReference type="EMBL" id="CP003864">
    <property type="protein sequence ID" value="AFT88259.1"/>
    <property type="molecule type" value="Genomic_DNA"/>
</dbReference>
<evidence type="ECO:0000313" key="2">
    <source>
        <dbReference type="Proteomes" id="UP000010105"/>
    </source>
</evidence>
<dbReference type="AlphaFoldDB" id="K0DY48"/>
<dbReference type="HOGENOM" id="CLU_202368_0_0_4"/>
<dbReference type="eggNOG" id="ENOG503172I">
    <property type="taxonomic scope" value="Bacteria"/>
</dbReference>
<evidence type="ECO:0000313" key="1">
    <source>
        <dbReference type="EMBL" id="AFT88259.1"/>
    </source>
</evidence>
<dbReference type="PATRIC" id="fig|1229205.11.peg.4692"/>
<organism evidence="1 2">
    <name type="scientific">Paraburkholderia phenoliruptrix BR3459a</name>
    <dbReference type="NCBI Taxonomy" id="1229205"/>
    <lineage>
        <taxon>Bacteria</taxon>
        <taxon>Pseudomonadati</taxon>
        <taxon>Pseudomonadota</taxon>
        <taxon>Betaproteobacteria</taxon>
        <taxon>Burkholderiales</taxon>
        <taxon>Burkholderiaceae</taxon>
        <taxon>Paraburkholderia</taxon>
    </lineage>
</organism>
<dbReference type="KEGG" id="bpx:BUPH_00802"/>
<dbReference type="Proteomes" id="UP000010105">
    <property type="component" value="Chromosome 2"/>
</dbReference>
<gene>
    <name evidence="1" type="ORF">BUPH_00802</name>
</gene>
<dbReference type="STRING" id="1229205.BUPH_00802"/>
<proteinExistence type="predicted"/>
<name>K0DY48_9BURK</name>
<reference evidence="1 2" key="1">
    <citation type="journal article" date="2012" name="J. Bacteriol.">
        <title>Complete Genome Sequence of Burkholderia phenoliruptrix BR3459a (CLA1), a Heat-Tolerant, Nitrogen-Fixing Symbiont of Mimosa flocculosa.</title>
        <authorList>
            <person name="de Oliveira Cunha C."/>
            <person name="Goda Zuleta L.F."/>
            <person name="Paula de Almeida L.G."/>
            <person name="Prioli Ciapina L."/>
            <person name="Lustrino Borges W."/>
            <person name="Pitard R.M."/>
            <person name="Baldani J.I."/>
            <person name="Straliotto R."/>
            <person name="de Faria S.M."/>
            <person name="Hungria M."/>
            <person name="Sousa Cavada B."/>
            <person name="Mercante F.M."/>
            <person name="Ribeiro de Vasconcelos A.T."/>
        </authorList>
    </citation>
    <scope>NUCLEOTIDE SEQUENCE [LARGE SCALE GENOMIC DNA]</scope>
    <source>
        <strain evidence="1 2">BR3459a</strain>
    </source>
</reference>
<protein>
    <submittedName>
        <fullName evidence="1">Uncharacterized protein</fullName>
    </submittedName>
</protein>
<sequence length="75" mass="8588">MRDGDRIMTHEWGLVSPEVLALRMWMSVWYDHAVVSGFIRAPFELKDADAERLEGYFSLGLTPQEGAVVFFSKSH</sequence>
<accession>K0DY48</accession>